<feature type="transmembrane region" description="Helical" evidence="1">
    <location>
        <begin position="97"/>
        <end position="120"/>
    </location>
</feature>
<feature type="transmembrane region" description="Helical" evidence="1">
    <location>
        <begin position="170"/>
        <end position="187"/>
    </location>
</feature>
<evidence type="ECO:0000313" key="3">
    <source>
        <dbReference type="Proteomes" id="UP000636709"/>
    </source>
</evidence>
<dbReference type="Proteomes" id="UP000636709">
    <property type="component" value="Unassembled WGS sequence"/>
</dbReference>
<reference evidence="2" key="1">
    <citation type="submission" date="2020-07" db="EMBL/GenBank/DDBJ databases">
        <title>Genome sequence and genetic diversity analysis of an under-domesticated orphan crop, white fonio (Digitaria exilis).</title>
        <authorList>
            <person name="Bennetzen J.L."/>
            <person name="Chen S."/>
            <person name="Ma X."/>
            <person name="Wang X."/>
            <person name="Yssel A.E.J."/>
            <person name="Chaluvadi S.R."/>
            <person name="Johnson M."/>
            <person name="Gangashetty P."/>
            <person name="Hamidou F."/>
            <person name="Sanogo M.D."/>
            <person name="Zwaenepoel A."/>
            <person name="Wallace J."/>
            <person name="Van De Peer Y."/>
            <person name="Van Deynze A."/>
        </authorList>
    </citation>
    <scope>NUCLEOTIDE SEQUENCE</scope>
    <source>
        <tissue evidence="2">Leaves</tissue>
    </source>
</reference>
<feature type="transmembrane region" description="Helical" evidence="1">
    <location>
        <begin position="221"/>
        <end position="241"/>
    </location>
</feature>
<name>A0A835ERY5_9POAL</name>
<keyword evidence="1" id="KW-1133">Transmembrane helix</keyword>
<keyword evidence="1" id="KW-0812">Transmembrane</keyword>
<dbReference type="EMBL" id="JACEFO010001753">
    <property type="protein sequence ID" value="KAF8711149.1"/>
    <property type="molecule type" value="Genomic_DNA"/>
</dbReference>
<evidence type="ECO:0000256" key="1">
    <source>
        <dbReference type="SAM" id="Phobius"/>
    </source>
</evidence>
<organism evidence="2 3">
    <name type="scientific">Digitaria exilis</name>
    <dbReference type="NCBI Taxonomy" id="1010633"/>
    <lineage>
        <taxon>Eukaryota</taxon>
        <taxon>Viridiplantae</taxon>
        <taxon>Streptophyta</taxon>
        <taxon>Embryophyta</taxon>
        <taxon>Tracheophyta</taxon>
        <taxon>Spermatophyta</taxon>
        <taxon>Magnoliopsida</taxon>
        <taxon>Liliopsida</taxon>
        <taxon>Poales</taxon>
        <taxon>Poaceae</taxon>
        <taxon>PACMAD clade</taxon>
        <taxon>Panicoideae</taxon>
        <taxon>Panicodae</taxon>
        <taxon>Paniceae</taxon>
        <taxon>Anthephorinae</taxon>
        <taxon>Digitaria</taxon>
    </lineage>
</organism>
<feature type="transmembrane region" description="Helical" evidence="1">
    <location>
        <begin position="65"/>
        <end position="85"/>
    </location>
</feature>
<keyword evidence="3" id="KW-1185">Reference proteome</keyword>
<dbReference type="AlphaFoldDB" id="A0A835ERY5"/>
<evidence type="ECO:0000313" key="2">
    <source>
        <dbReference type="EMBL" id="KAF8711149.1"/>
    </source>
</evidence>
<protein>
    <submittedName>
        <fullName evidence="2">Uncharacterized protein</fullName>
    </submittedName>
</protein>
<dbReference type="OrthoDB" id="693095at2759"/>
<comment type="caution">
    <text evidence="2">The sequence shown here is derived from an EMBL/GenBank/DDBJ whole genome shotgun (WGS) entry which is preliminary data.</text>
</comment>
<feature type="transmembrane region" description="Helical" evidence="1">
    <location>
        <begin position="27"/>
        <end position="45"/>
    </location>
</feature>
<proteinExistence type="predicted"/>
<accession>A0A835ERY5</accession>
<gene>
    <name evidence="2" type="ORF">HU200_029157</name>
</gene>
<keyword evidence="1" id="KW-0472">Membrane</keyword>
<sequence>MEPAAAAAASIQNEGTYSPTALSRRRAVTMFVLSLLFVWLAAMTLRHSITGGKEEDHPASAAVVWSLSPLVCGYLFYLTVALQGVKGAGSMCFRVTYLLLLTGAGARLVNPIAGAAAMFMTTVHSAVKLGGALAVHRQQMGTEVAAATAAMSASPYRSSAEVRQVQSNRTVVSVSVAFLVVMLTLLGNPLQVEACTFVVSLVVGIFVWIVAMVVACVVGGGNALGIVVCAAALAMAGFFGCGRGVEAQYEELVGVKRSEPRMAQDASGLLVGRDEEDACPAHIDASTSICMDCAVPARPKCHC</sequence>
<feature type="transmembrane region" description="Helical" evidence="1">
    <location>
        <begin position="194"/>
        <end position="215"/>
    </location>
</feature>